<dbReference type="GO" id="GO:0003735">
    <property type="term" value="F:structural constituent of ribosome"/>
    <property type="evidence" value="ECO:0007669"/>
    <property type="project" value="InterPro"/>
</dbReference>
<dbReference type="EMBL" id="GBGD01001050">
    <property type="protein sequence ID" value="JAC87839.1"/>
    <property type="molecule type" value="mRNA"/>
</dbReference>
<protein>
    <submittedName>
        <fullName evidence="5">Putative 28s ribosomal protein s30 mitochondrial</fullName>
    </submittedName>
</protein>
<keyword evidence="3" id="KW-0496">Mitochondrion</keyword>
<dbReference type="GO" id="GO:0005762">
    <property type="term" value="C:mitochondrial large ribosomal subunit"/>
    <property type="evidence" value="ECO:0007669"/>
    <property type="project" value="TreeGrafter"/>
</dbReference>
<dbReference type="PANTHER" id="PTHR13014:SF3">
    <property type="entry name" value="LARGE RIBOSOMAL SUBUNIT PROTEIN ML65"/>
    <property type="match status" value="1"/>
</dbReference>
<evidence type="ECO:0000256" key="2">
    <source>
        <dbReference type="ARBA" id="ARBA00022980"/>
    </source>
</evidence>
<evidence type="ECO:0000256" key="4">
    <source>
        <dbReference type="ARBA" id="ARBA00023274"/>
    </source>
</evidence>
<dbReference type="Pfam" id="PF07147">
    <property type="entry name" value="PDCD9"/>
    <property type="match status" value="1"/>
</dbReference>
<organism evidence="5">
    <name type="scientific">Panstrongylus megistus</name>
    <dbReference type="NCBI Taxonomy" id="65343"/>
    <lineage>
        <taxon>Eukaryota</taxon>
        <taxon>Metazoa</taxon>
        <taxon>Ecdysozoa</taxon>
        <taxon>Arthropoda</taxon>
        <taxon>Hexapoda</taxon>
        <taxon>Insecta</taxon>
        <taxon>Pterygota</taxon>
        <taxon>Neoptera</taxon>
        <taxon>Paraneoptera</taxon>
        <taxon>Hemiptera</taxon>
        <taxon>Heteroptera</taxon>
        <taxon>Panheteroptera</taxon>
        <taxon>Cimicomorpha</taxon>
        <taxon>Reduviidae</taxon>
        <taxon>Triatominae</taxon>
        <taxon>Panstrongylus</taxon>
    </lineage>
</organism>
<keyword evidence="2 5" id="KW-0689">Ribosomal protein</keyword>
<dbReference type="InterPro" id="IPR039982">
    <property type="entry name" value="Ribosomal_mL65"/>
</dbReference>
<dbReference type="PANTHER" id="PTHR13014">
    <property type="entry name" value="MITOCHONDRIAL 28S RIBOSOMAL PROTEIN S30/P52 PRO-APOTOTIC PROTEIN"/>
    <property type="match status" value="1"/>
</dbReference>
<evidence type="ECO:0000313" key="5">
    <source>
        <dbReference type="EMBL" id="JAC87839.1"/>
    </source>
</evidence>
<comment type="subcellular location">
    <subcellularLocation>
        <location evidence="1">Mitochondrion</location>
    </subcellularLocation>
</comment>
<keyword evidence="4" id="KW-0687">Ribonucleoprotein</keyword>
<evidence type="ECO:0000256" key="1">
    <source>
        <dbReference type="ARBA" id="ARBA00004173"/>
    </source>
</evidence>
<reference evidence="5" key="1">
    <citation type="journal article" date="2015" name="J. Med. Entomol.">
        <title>A Deep Insight Into the Sialotranscriptome of the Chagas Disease Vector, Panstrongylus megistus (Hemiptera: Heteroptera).</title>
        <authorList>
            <person name="Ribeiro J.M."/>
            <person name="Schwarz A."/>
            <person name="Francischetti I.M."/>
        </authorList>
    </citation>
    <scope>NUCLEOTIDE SEQUENCE</scope>
    <source>
        <tissue evidence="5">Salivary glands</tissue>
    </source>
</reference>
<dbReference type="InterPro" id="IPR010793">
    <property type="entry name" value="Ribosomal_mL37/mL65"/>
</dbReference>
<sequence>MASYLKLLRSINRRLSSVANNEYTKTPQYPPILNNSLKAVRKREREKRYAKYNSLHTVEEKLFALNLDKYYGWNCMTLKEHVYPYQFLPFVKFITRTYLVQDNKELFHKVQNVDIEECKQSAQNVRKYLQEAILFELKGKKRSEQNISFSKNLESEANDVIETINSVLLSSLSSQHSHLLETVVDYKPRLEAFWMVGSFHPSETVFKKRKDKGLNDDECSDPVDHWIQYFGSPVVQLRNQNPLSQLETQHLKDYNEPSNTMIVPLENSDPSLKYGILFERRHGTSIPGYWPGDENEFGLLSYHTQAYLLDRPPHFGSKEHNDSLLAQAILSSYGWLQGQASYQGFSTFTDVTYPFVTQNIITDGRQFTFSLYQLNTTVLHSENSLTNERVNICVTMPTSILYEEIRGNEFIGWNDDVVSTLLSFYIKKPKNREEGFELKPYLHPEEKYVADIEDKDRRIWLHKQFRHMYSNRPRNRLPYEIYDWERIYKVKFPTRPLDARLRPFERDCNPLEDRKYNEHMPPYVPKQFRPKKKHWTGWRSKFAKTHYPDL</sequence>
<evidence type="ECO:0000256" key="3">
    <source>
        <dbReference type="ARBA" id="ARBA00023128"/>
    </source>
</evidence>
<dbReference type="AlphaFoldDB" id="A0A069DZ91"/>
<name>A0A069DZ91_9HEMI</name>
<dbReference type="GO" id="GO:0006412">
    <property type="term" value="P:translation"/>
    <property type="evidence" value="ECO:0007669"/>
    <property type="project" value="InterPro"/>
</dbReference>
<proteinExistence type="evidence at transcript level"/>
<accession>A0A069DZ91</accession>